<sequence>MTTEVQETFGLFEDDVQQLPDFLHVIHNGKVRRYDNYEEIFDSEKYDEIIGTSYSVGYKMINKIISHFSYVDFIVGISDQSYHQKLHDNIHYEVLRHQTKEKYIQQSGVTVFTEMNHKQKKKVLEGRANLKYPKPGVPIHCKFYLLRNSVNGSNRVIFGSANLSVQAFSNNISQFEDIIILDDHEYYEHYLKRYEYIKDNFTTDLIPPSVIRQYQEQEESQPFSGKSIDILKVMKEEVKKDVSDIQTLQTQMKEIIGVPEMIQDKLNYSDKEEHEALNIRKNVTEMMSLMTGMENKKLRFKNNTERTVENKLTKIFYTNTDKQDDDKELKHHRPFLNRWDNRLEINHYNGVFTGIGDKDNVQMEVPFNFFISDEEIIKSIRLIDQMMNSYLDHLRVRNLTAVSRIYEILLYAFTSPFLSYLHANIEEIQPGLNNREIPIFCIIGGAPGSGKTYLLKWINKLTSADKTPPYVSYGAMKGINSEGKEGTIAAIKKYLNVEMRQKNAYPLLVDEIEEKFFTEKSIENLLVHLSNELHLELEGKPFPVLIGTTNSSTYKMDQRATSRFYYLKVDIPFDEKKRVASSKTYKDIFRQTDNQLFRDFLSRYLKMLKETPYRIIESTDNKGTDFLYAAREIFKEYYRIAGLSLPIYFPQSIANDYSMTSREHWRDLFRNYYRNTDYFIYDASRDELTFLKNALYSGNMYNQQGISVYYLEMLPSYVYKQSQGEQSYLITIYGKEFFRWLEIPNPYSKGLKGFLNKKVKF</sequence>
<dbReference type="Proteomes" id="UP000295310">
    <property type="component" value="Unassembled WGS sequence"/>
</dbReference>
<dbReference type="OrthoDB" id="2442802at2"/>
<organism evidence="1 2">
    <name type="scientific">Macrococcus brunensis</name>
    <dbReference type="NCBI Taxonomy" id="198483"/>
    <lineage>
        <taxon>Bacteria</taxon>
        <taxon>Bacillati</taxon>
        <taxon>Bacillota</taxon>
        <taxon>Bacilli</taxon>
        <taxon>Bacillales</taxon>
        <taxon>Staphylococcaceae</taxon>
        <taxon>Macrococcus</taxon>
    </lineage>
</organism>
<dbReference type="SUPFAM" id="SSF52540">
    <property type="entry name" value="P-loop containing nucleoside triphosphate hydrolases"/>
    <property type="match status" value="1"/>
</dbReference>
<dbReference type="RefSeq" id="WP_133432821.1">
    <property type="nucleotide sequence ID" value="NZ_SCWA01000029.1"/>
</dbReference>
<evidence type="ECO:0000313" key="1">
    <source>
        <dbReference type="EMBL" id="TDL93351.1"/>
    </source>
</evidence>
<dbReference type="AlphaFoldDB" id="A0A4R6BAM9"/>
<dbReference type="InterPro" id="IPR027417">
    <property type="entry name" value="P-loop_NTPase"/>
</dbReference>
<keyword evidence="2" id="KW-1185">Reference proteome</keyword>
<comment type="caution">
    <text evidence="1">The sequence shown here is derived from an EMBL/GenBank/DDBJ whole genome shotgun (WGS) entry which is preliminary data.</text>
</comment>
<reference evidence="1 2" key="1">
    <citation type="submission" date="2019-01" db="EMBL/GenBank/DDBJ databases">
        <title>Draft genome sequences of the type strains of six Macrococcus species.</title>
        <authorList>
            <person name="Mazhar S."/>
            <person name="Altermann E."/>
            <person name="Hill C."/>
            <person name="Mcauliffe O."/>
        </authorList>
    </citation>
    <scope>NUCLEOTIDE SEQUENCE [LARGE SCALE GENOMIC DNA]</scope>
    <source>
        <strain evidence="1 2">CCM4811</strain>
    </source>
</reference>
<dbReference type="EMBL" id="SCWA01000029">
    <property type="protein sequence ID" value="TDL93351.1"/>
    <property type="molecule type" value="Genomic_DNA"/>
</dbReference>
<dbReference type="Gene3D" id="3.40.50.300">
    <property type="entry name" value="P-loop containing nucleotide triphosphate hydrolases"/>
    <property type="match status" value="1"/>
</dbReference>
<gene>
    <name evidence="1" type="ORF">ERX27_10810</name>
</gene>
<protein>
    <recommendedName>
        <fullName evidence="3">PLD phosphodiesterase domain-containing protein</fullName>
    </recommendedName>
</protein>
<proteinExistence type="predicted"/>
<dbReference type="Gene3D" id="3.30.870.10">
    <property type="entry name" value="Endonuclease Chain A"/>
    <property type="match status" value="1"/>
</dbReference>
<evidence type="ECO:0000313" key="2">
    <source>
        <dbReference type="Proteomes" id="UP000295310"/>
    </source>
</evidence>
<name>A0A4R6BAM9_9STAP</name>
<evidence type="ECO:0008006" key="3">
    <source>
        <dbReference type="Google" id="ProtNLM"/>
    </source>
</evidence>
<accession>A0A4R6BAM9</accession>